<feature type="compositionally biased region" description="Polar residues" evidence="2">
    <location>
        <begin position="145"/>
        <end position="159"/>
    </location>
</feature>
<dbReference type="GO" id="GO:0003824">
    <property type="term" value="F:catalytic activity"/>
    <property type="evidence" value="ECO:0007669"/>
    <property type="project" value="InterPro"/>
</dbReference>
<evidence type="ECO:0000259" key="4">
    <source>
        <dbReference type="PROSITE" id="PS50158"/>
    </source>
</evidence>
<evidence type="ECO:0000313" key="5">
    <source>
        <dbReference type="EMBL" id="KAH7976372.1"/>
    </source>
</evidence>
<feature type="compositionally biased region" description="Polar residues" evidence="2">
    <location>
        <begin position="456"/>
        <end position="467"/>
    </location>
</feature>
<organism evidence="5 6">
    <name type="scientific">Rhipicephalus sanguineus</name>
    <name type="common">Brown dog tick</name>
    <name type="synonym">Ixodes sanguineus</name>
    <dbReference type="NCBI Taxonomy" id="34632"/>
    <lineage>
        <taxon>Eukaryota</taxon>
        <taxon>Metazoa</taxon>
        <taxon>Ecdysozoa</taxon>
        <taxon>Arthropoda</taxon>
        <taxon>Chelicerata</taxon>
        <taxon>Arachnida</taxon>
        <taxon>Acari</taxon>
        <taxon>Parasitiformes</taxon>
        <taxon>Ixodida</taxon>
        <taxon>Ixodoidea</taxon>
        <taxon>Ixodidae</taxon>
        <taxon>Rhipicephalinae</taxon>
        <taxon>Rhipicephalus</taxon>
        <taxon>Rhipicephalus</taxon>
    </lineage>
</organism>
<keyword evidence="1" id="KW-0863">Zinc-finger</keyword>
<evidence type="ECO:0000256" key="3">
    <source>
        <dbReference type="SAM" id="SignalP"/>
    </source>
</evidence>
<dbReference type="EMBL" id="JABSTV010001246">
    <property type="protein sequence ID" value="KAH7976372.1"/>
    <property type="molecule type" value="Genomic_DNA"/>
</dbReference>
<dbReference type="Proteomes" id="UP000821837">
    <property type="component" value="Chromosome 10"/>
</dbReference>
<evidence type="ECO:0000313" key="6">
    <source>
        <dbReference type="Proteomes" id="UP000821837"/>
    </source>
</evidence>
<keyword evidence="3" id="KW-0732">Signal</keyword>
<feature type="compositionally biased region" description="Basic and acidic residues" evidence="2">
    <location>
        <begin position="502"/>
        <end position="513"/>
    </location>
</feature>
<keyword evidence="1" id="KW-0479">Metal-binding</keyword>
<dbReference type="PROSITE" id="PS50158">
    <property type="entry name" value="ZF_CCHC"/>
    <property type="match status" value="1"/>
</dbReference>
<accession>A0A9D4QEJ8</accession>
<name>A0A9D4QEJ8_RHISA</name>
<dbReference type="GO" id="GO:0008270">
    <property type="term" value="F:zinc ion binding"/>
    <property type="evidence" value="ECO:0007669"/>
    <property type="project" value="UniProtKB-KW"/>
</dbReference>
<reference evidence="5" key="2">
    <citation type="submission" date="2021-09" db="EMBL/GenBank/DDBJ databases">
        <authorList>
            <person name="Jia N."/>
            <person name="Wang J."/>
            <person name="Shi W."/>
            <person name="Du L."/>
            <person name="Sun Y."/>
            <person name="Zhan W."/>
            <person name="Jiang J."/>
            <person name="Wang Q."/>
            <person name="Zhang B."/>
            <person name="Ji P."/>
            <person name="Sakyi L.B."/>
            <person name="Cui X."/>
            <person name="Yuan T."/>
            <person name="Jiang B."/>
            <person name="Yang W."/>
            <person name="Lam T.T.-Y."/>
            <person name="Chang Q."/>
            <person name="Ding S."/>
            <person name="Wang X."/>
            <person name="Zhu J."/>
            <person name="Ruan X."/>
            <person name="Zhao L."/>
            <person name="Wei J."/>
            <person name="Que T."/>
            <person name="Du C."/>
            <person name="Cheng J."/>
            <person name="Dai P."/>
            <person name="Han X."/>
            <person name="Huang E."/>
            <person name="Gao Y."/>
            <person name="Liu J."/>
            <person name="Shao H."/>
            <person name="Ye R."/>
            <person name="Li L."/>
            <person name="Wei W."/>
            <person name="Wang X."/>
            <person name="Wang C."/>
            <person name="Huo Q."/>
            <person name="Li W."/>
            <person name="Guo W."/>
            <person name="Chen H."/>
            <person name="Chen S."/>
            <person name="Zhou L."/>
            <person name="Zhou L."/>
            <person name="Ni X."/>
            <person name="Tian J."/>
            <person name="Zhou Y."/>
            <person name="Sheng Y."/>
            <person name="Liu T."/>
            <person name="Pan Y."/>
            <person name="Xia L."/>
            <person name="Li J."/>
            <person name="Zhao F."/>
            <person name="Cao W."/>
        </authorList>
    </citation>
    <scope>NUCLEOTIDE SEQUENCE</scope>
    <source>
        <strain evidence="5">Rsan-2018</strain>
        <tissue evidence="5">Larvae</tissue>
    </source>
</reference>
<dbReference type="InterPro" id="IPR001878">
    <property type="entry name" value="Znf_CCHC"/>
</dbReference>
<dbReference type="AlphaFoldDB" id="A0A9D4QEJ8"/>
<feature type="chain" id="PRO_5039571661" description="CCHC-type domain-containing protein" evidence="3">
    <location>
        <begin position="23"/>
        <end position="832"/>
    </location>
</feature>
<feature type="region of interest" description="Disordered" evidence="2">
    <location>
        <begin position="502"/>
        <end position="527"/>
    </location>
</feature>
<proteinExistence type="predicted"/>
<keyword evidence="6" id="KW-1185">Reference proteome</keyword>
<feature type="domain" description="CCHC-type" evidence="4">
    <location>
        <begin position="381"/>
        <end position="396"/>
    </location>
</feature>
<keyword evidence="1" id="KW-0862">Zinc</keyword>
<evidence type="ECO:0000256" key="2">
    <source>
        <dbReference type="SAM" id="MobiDB-lite"/>
    </source>
</evidence>
<dbReference type="SUPFAM" id="SSF56219">
    <property type="entry name" value="DNase I-like"/>
    <property type="match status" value="1"/>
</dbReference>
<feature type="region of interest" description="Disordered" evidence="2">
    <location>
        <begin position="451"/>
        <end position="474"/>
    </location>
</feature>
<sequence>MRGHAGGRCRVLALLEGGVARGCLVLCSLRCTLVNGRFSRGRNRAVGSDSRGDDEDLWDSRRLPGTSLLLAAPETGGPRCRAREVAAPRARRVFFSWLGPGSPRRRDGAPELLKTSDDSKRYLPYRRPTGAAQPAASKGARRTETSVSESAAMTSQGVTPGQKHQLVCASMPDCKRQHSTESEDESTVIGDHNVANLTDLDMDEGGFRLVRHRKDRTVGIPVLIAPTSEGANLRQVNPIALYSEVETILGGPPVKSRFTAQGALLLDIETEDQANMILETKTICGLAISARVPHSYMKNTCIIKGVPRWYSDEELLTYLRPQGVYHARRVMRRVQTSPSEWESRRTGSVVLTFAPNSERPDKINLGFTRHEIVDYVETPPRCFKCQRFGHVAKHCRGEQRCKRCGGPHDFKTCTSKEKLVCANCGGDHPASYGRCPARTAAQRRNKTFVLGPKTVNEPSNTKKTSGAPQHGGLENEYAENFPRLKPTRAGTESTQVLNAAEERITKESAKRTYSDALSPPQVPSGSNQQENFEHVIRALFTALRSHVAKMPASSTKDMLEAVLALDRIMAISRPPGPFRPSKVPLIMQWNCAGLLQRLCELNLFLRDIPVPILALSEAGLPNGRTLPGYIRHGNPSIPSFANGSATIYLRWEIPHVALPVQDLCSNSLEVAAVQVCMGNRKLSVISVYISPRKKVSMEAFLKDLCARCPAPRIICGDFNAHHTLWGDKSVDLRGKELLAAADAADLCVANDGKPTFFRPPDSWSAIDLVLHSTDLLVSSTTAPDRMGSDHFPIFTNILGFRTAGRQFCNVTRWDTYREALEESTVKEPLRST</sequence>
<dbReference type="VEuPathDB" id="VectorBase:RSAN_029201"/>
<dbReference type="InterPro" id="IPR036691">
    <property type="entry name" value="Endo/exonu/phosph_ase_sf"/>
</dbReference>
<dbReference type="Gene3D" id="3.60.10.10">
    <property type="entry name" value="Endonuclease/exonuclease/phosphatase"/>
    <property type="match status" value="1"/>
</dbReference>
<evidence type="ECO:0000256" key="1">
    <source>
        <dbReference type="PROSITE-ProRule" id="PRU00047"/>
    </source>
</evidence>
<feature type="region of interest" description="Disordered" evidence="2">
    <location>
        <begin position="105"/>
        <end position="162"/>
    </location>
</feature>
<reference evidence="5" key="1">
    <citation type="journal article" date="2020" name="Cell">
        <title>Large-Scale Comparative Analyses of Tick Genomes Elucidate Their Genetic Diversity and Vector Capacities.</title>
        <authorList>
            <consortium name="Tick Genome and Microbiome Consortium (TIGMIC)"/>
            <person name="Jia N."/>
            <person name="Wang J."/>
            <person name="Shi W."/>
            <person name="Du L."/>
            <person name="Sun Y."/>
            <person name="Zhan W."/>
            <person name="Jiang J.F."/>
            <person name="Wang Q."/>
            <person name="Zhang B."/>
            <person name="Ji P."/>
            <person name="Bell-Sakyi L."/>
            <person name="Cui X.M."/>
            <person name="Yuan T.T."/>
            <person name="Jiang B.G."/>
            <person name="Yang W.F."/>
            <person name="Lam T.T."/>
            <person name="Chang Q.C."/>
            <person name="Ding S.J."/>
            <person name="Wang X.J."/>
            <person name="Zhu J.G."/>
            <person name="Ruan X.D."/>
            <person name="Zhao L."/>
            <person name="Wei J.T."/>
            <person name="Ye R.Z."/>
            <person name="Que T.C."/>
            <person name="Du C.H."/>
            <person name="Zhou Y.H."/>
            <person name="Cheng J.X."/>
            <person name="Dai P.F."/>
            <person name="Guo W.B."/>
            <person name="Han X.H."/>
            <person name="Huang E.J."/>
            <person name="Li L.F."/>
            <person name="Wei W."/>
            <person name="Gao Y.C."/>
            <person name="Liu J.Z."/>
            <person name="Shao H.Z."/>
            <person name="Wang X."/>
            <person name="Wang C.C."/>
            <person name="Yang T.C."/>
            <person name="Huo Q.B."/>
            <person name="Li W."/>
            <person name="Chen H.Y."/>
            <person name="Chen S.E."/>
            <person name="Zhou L.G."/>
            <person name="Ni X.B."/>
            <person name="Tian J.H."/>
            <person name="Sheng Y."/>
            <person name="Liu T."/>
            <person name="Pan Y.S."/>
            <person name="Xia L.Y."/>
            <person name="Li J."/>
            <person name="Zhao F."/>
            <person name="Cao W.C."/>
        </authorList>
    </citation>
    <scope>NUCLEOTIDE SEQUENCE</scope>
    <source>
        <strain evidence="5">Rsan-2018</strain>
    </source>
</reference>
<dbReference type="GO" id="GO:0003676">
    <property type="term" value="F:nucleic acid binding"/>
    <property type="evidence" value="ECO:0007669"/>
    <property type="project" value="InterPro"/>
</dbReference>
<comment type="caution">
    <text evidence="5">The sequence shown here is derived from an EMBL/GenBank/DDBJ whole genome shotgun (WGS) entry which is preliminary data.</text>
</comment>
<dbReference type="PANTHER" id="PTHR33273">
    <property type="entry name" value="DOMAIN-CONTAINING PROTEIN, PUTATIVE-RELATED"/>
    <property type="match status" value="1"/>
</dbReference>
<feature type="compositionally biased region" description="Basic and acidic residues" evidence="2">
    <location>
        <begin position="105"/>
        <end position="121"/>
    </location>
</feature>
<dbReference type="VEuPathDB" id="VectorBase:RSAN_028130"/>
<dbReference type="Pfam" id="PF14529">
    <property type="entry name" value="Exo_endo_phos_2"/>
    <property type="match status" value="1"/>
</dbReference>
<dbReference type="InterPro" id="IPR005135">
    <property type="entry name" value="Endo/exonuclease/phosphatase"/>
</dbReference>
<gene>
    <name evidence="5" type="ORF">HPB52_012891</name>
</gene>
<dbReference type="PANTHER" id="PTHR33273:SF4">
    <property type="entry name" value="ENDONUCLEASE_EXONUCLEASE_PHOSPHATASE DOMAIN-CONTAINING PROTEIN"/>
    <property type="match status" value="1"/>
</dbReference>
<feature type="signal peptide" evidence="3">
    <location>
        <begin position="1"/>
        <end position="22"/>
    </location>
</feature>
<protein>
    <recommendedName>
        <fullName evidence="4">CCHC-type domain-containing protein</fullName>
    </recommendedName>
</protein>